<dbReference type="PROSITE" id="PS50011">
    <property type="entry name" value="PROTEIN_KINASE_DOM"/>
    <property type="match status" value="1"/>
</dbReference>
<dbReference type="AlphaFoldDB" id="A0AAD7A4S9"/>
<dbReference type="InterPro" id="IPR008271">
    <property type="entry name" value="Ser/Thr_kinase_AS"/>
</dbReference>
<dbReference type="InterPro" id="IPR051678">
    <property type="entry name" value="AGP_Transferase"/>
</dbReference>
<dbReference type="SUPFAM" id="SSF56112">
    <property type="entry name" value="Protein kinase-like (PK-like)"/>
    <property type="match status" value="1"/>
</dbReference>
<dbReference type="Gene3D" id="3.90.1200.10">
    <property type="match status" value="1"/>
</dbReference>
<evidence type="ECO:0000313" key="2">
    <source>
        <dbReference type="EMBL" id="KAJ7349038.1"/>
    </source>
</evidence>
<sequence>MADPIQTTLEQRKANAQRVLQDNLGLVVTSADIEPIERGYNNYLYTVKAVNALTKPGSTQPGTVPLPSNHTHNLVVRLLKTELGAIPERVQNEVAALALVRQPLASVVRVPDVYAWSEGREPDEIPFIIMELLPGIPLDTIWPQLDLPSRLPVLSQVRDILTIRSIRIPVPCTPSNYAFGGLTFSVSGSITTTVHPNGIGGPFQSAEGQWLSMLDNQLRAADRNIFIKGWKGADQPDQAKLLRQNTLRRRLDLFIEGDNGFRAILRQVAQEPIFVHGDLKCQNLLISPNTDRITGLLDFEFARIGTCPEELLDGLGDFRQHTCVQPAPEGLDIHLLESKEWPYSKCMERPYSSSTTV</sequence>
<organism evidence="2 3">
    <name type="scientific">Mycena albidolilacea</name>
    <dbReference type="NCBI Taxonomy" id="1033008"/>
    <lineage>
        <taxon>Eukaryota</taxon>
        <taxon>Fungi</taxon>
        <taxon>Dikarya</taxon>
        <taxon>Basidiomycota</taxon>
        <taxon>Agaricomycotina</taxon>
        <taxon>Agaricomycetes</taxon>
        <taxon>Agaricomycetidae</taxon>
        <taxon>Agaricales</taxon>
        <taxon>Marasmiineae</taxon>
        <taxon>Mycenaceae</taxon>
        <taxon>Mycena</taxon>
    </lineage>
</organism>
<comment type="caution">
    <text evidence="2">The sequence shown here is derived from an EMBL/GenBank/DDBJ whole genome shotgun (WGS) entry which is preliminary data.</text>
</comment>
<dbReference type="PANTHER" id="PTHR21310:SF15">
    <property type="entry name" value="AMINOGLYCOSIDE PHOSPHOTRANSFERASE DOMAIN-CONTAINING PROTEIN"/>
    <property type="match status" value="1"/>
</dbReference>
<dbReference type="GO" id="GO:0005524">
    <property type="term" value="F:ATP binding"/>
    <property type="evidence" value="ECO:0007669"/>
    <property type="project" value="InterPro"/>
</dbReference>
<dbReference type="InterPro" id="IPR011009">
    <property type="entry name" value="Kinase-like_dom_sf"/>
</dbReference>
<dbReference type="InterPro" id="IPR002575">
    <property type="entry name" value="Aminoglycoside_PTrfase"/>
</dbReference>
<name>A0AAD7A4S9_9AGAR</name>
<dbReference type="Pfam" id="PF01636">
    <property type="entry name" value="APH"/>
    <property type="match status" value="1"/>
</dbReference>
<dbReference type="EMBL" id="JARIHO010000016">
    <property type="protein sequence ID" value="KAJ7349038.1"/>
    <property type="molecule type" value="Genomic_DNA"/>
</dbReference>
<reference evidence="2" key="1">
    <citation type="submission" date="2023-03" db="EMBL/GenBank/DDBJ databases">
        <title>Massive genome expansion in bonnet fungi (Mycena s.s.) driven by repeated elements and novel gene families across ecological guilds.</title>
        <authorList>
            <consortium name="Lawrence Berkeley National Laboratory"/>
            <person name="Harder C.B."/>
            <person name="Miyauchi S."/>
            <person name="Viragh M."/>
            <person name="Kuo A."/>
            <person name="Thoen E."/>
            <person name="Andreopoulos B."/>
            <person name="Lu D."/>
            <person name="Skrede I."/>
            <person name="Drula E."/>
            <person name="Henrissat B."/>
            <person name="Morin E."/>
            <person name="Kohler A."/>
            <person name="Barry K."/>
            <person name="LaButti K."/>
            <person name="Morin E."/>
            <person name="Salamov A."/>
            <person name="Lipzen A."/>
            <person name="Mereny Z."/>
            <person name="Hegedus B."/>
            <person name="Baldrian P."/>
            <person name="Stursova M."/>
            <person name="Weitz H."/>
            <person name="Taylor A."/>
            <person name="Grigoriev I.V."/>
            <person name="Nagy L.G."/>
            <person name="Martin F."/>
            <person name="Kauserud H."/>
        </authorList>
    </citation>
    <scope>NUCLEOTIDE SEQUENCE</scope>
    <source>
        <strain evidence="2">CBHHK002</strain>
    </source>
</reference>
<keyword evidence="3" id="KW-1185">Reference proteome</keyword>
<dbReference type="GO" id="GO:0004672">
    <property type="term" value="F:protein kinase activity"/>
    <property type="evidence" value="ECO:0007669"/>
    <property type="project" value="InterPro"/>
</dbReference>
<evidence type="ECO:0000259" key="1">
    <source>
        <dbReference type="PROSITE" id="PS50011"/>
    </source>
</evidence>
<dbReference type="PROSITE" id="PS00108">
    <property type="entry name" value="PROTEIN_KINASE_ST"/>
    <property type="match status" value="1"/>
</dbReference>
<feature type="domain" description="Protein kinase" evidence="1">
    <location>
        <begin position="50"/>
        <end position="357"/>
    </location>
</feature>
<accession>A0AAD7A4S9</accession>
<dbReference type="Proteomes" id="UP001218218">
    <property type="component" value="Unassembled WGS sequence"/>
</dbReference>
<dbReference type="PANTHER" id="PTHR21310">
    <property type="entry name" value="AMINOGLYCOSIDE PHOSPHOTRANSFERASE-RELATED-RELATED"/>
    <property type="match status" value="1"/>
</dbReference>
<protein>
    <recommendedName>
        <fullName evidence="1">Protein kinase domain-containing protein</fullName>
    </recommendedName>
</protein>
<gene>
    <name evidence="2" type="ORF">DFH08DRAFT_807622</name>
</gene>
<evidence type="ECO:0000313" key="3">
    <source>
        <dbReference type="Proteomes" id="UP001218218"/>
    </source>
</evidence>
<dbReference type="InterPro" id="IPR000719">
    <property type="entry name" value="Prot_kinase_dom"/>
</dbReference>
<proteinExistence type="predicted"/>